<gene>
    <name evidence="1" type="ORF">FIBSPDRAFT_945328</name>
</gene>
<keyword evidence="2" id="KW-1185">Reference proteome</keyword>
<organism evidence="1 2">
    <name type="scientific">Athelia psychrophila</name>
    <dbReference type="NCBI Taxonomy" id="1759441"/>
    <lineage>
        <taxon>Eukaryota</taxon>
        <taxon>Fungi</taxon>
        <taxon>Dikarya</taxon>
        <taxon>Basidiomycota</taxon>
        <taxon>Agaricomycotina</taxon>
        <taxon>Agaricomycetes</taxon>
        <taxon>Agaricomycetidae</taxon>
        <taxon>Atheliales</taxon>
        <taxon>Atheliaceae</taxon>
        <taxon>Athelia</taxon>
    </lineage>
</organism>
<dbReference type="InterPro" id="IPR051710">
    <property type="entry name" value="Phosphatase_SH3-domain"/>
</dbReference>
<dbReference type="InterPro" id="IPR029033">
    <property type="entry name" value="His_PPase_superfam"/>
</dbReference>
<dbReference type="SMART" id="SM00855">
    <property type="entry name" value="PGAM"/>
    <property type="match status" value="1"/>
</dbReference>
<dbReference type="AlphaFoldDB" id="A0A166U4P6"/>
<evidence type="ECO:0000313" key="1">
    <source>
        <dbReference type="EMBL" id="KZP31310.1"/>
    </source>
</evidence>
<dbReference type="OrthoDB" id="414418at2759"/>
<sequence>MIETIFILRHGFRSNFVNANWTNATQTPRDPALTAFGETQAQECAEYFMSLPVEERPTAIFSSPYYRCIQTSKPIVQALGIPLFLEHGVSEWYSPVSPGTGLHPRPPSAAGMHEYFPGLLDESWSSVWYPSRKGEDVGQIHARTAGFLEAFIPEVEKKIPQSHARILLVAHAATVITLTRELLADKVVPLRIGCCTLTELKRKPDAPILGGWTPTLVASGDHLKEGIQRDWGFEDIIVSDDGQVIDDVGLGGPEEDEGPVGCQIQRSSL</sequence>
<proteinExistence type="predicted"/>
<dbReference type="PANTHER" id="PTHR16469">
    <property type="entry name" value="UBIQUITIN-ASSOCIATED AND SH3 DOMAIN-CONTAINING BA-RELATED"/>
    <property type="match status" value="1"/>
</dbReference>
<dbReference type="SUPFAM" id="SSF53254">
    <property type="entry name" value="Phosphoglycerate mutase-like"/>
    <property type="match status" value="1"/>
</dbReference>
<dbReference type="InterPro" id="IPR013078">
    <property type="entry name" value="His_Pase_superF_clade-1"/>
</dbReference>
<dbReference type="CDD" id="cd07067">
    <property type="entry name" value="HP_PGM_like"/>
    <property type="match status" value="1"/>
</dbReference>
<protein>
    <submittedName>
        <fullName evidence="1">Phosphoglycerate mutase-like protein</fullName>
    </submittedName>
</protein>
<accession>A0A166U4P6</accession>
<dbReference type="Gene3D" id="3.40.50.1240">
    <property type="entry name" value="Phosphoglycerate mutase-like"/>
    <property type="match status" value="1"/>
</dbReference>
<evidence type="ECO:0000313" key="2">
    <source>
        <dbReference type="Proteomes" id="UP000076532"/>
    </source>
</evidence>
<dbReference type="EMBL" id="KV417490">
    <property type="protein sequence ID" value="KZP31310.1"/>
    <property type="molecule type" value="Genomic_DNA"/>
</dbReference>
<dbReference type="STRING" id="436010.A0A166U4P6"/>
<reference evidence="1 2" key="1">
    <citation type="journal article" date="2016" name="Mol. Biol. Evol.">
        <title>Comparative Genomics of Early-Diverging Mushroom-Forming Fungi Provides Insights into the Origins of Lignocellulose Decay Capabilities.</title>
        <authorList>
            <person name="Nagy L.G."/>
            <person name="Riley R."/>
            <person name="Tritt A."/>
            <person name="Adam C."/>
            <person name="Daum C."/>
            <person name="Floudas D."/>
            <person name="Sun H."/>
            <person name="Yadav J.S."/>
            <person name="Pangilinan J."/>
            <person name="Larsson K.H."/>
            <person name="Matsuura K."/>
            <person name="Barry K."/>
            <person name="Labutti K."/>
            <person name="Kuo R."/>
            <person name="Ohm R.A."/>
            <person name="Bhattacharya S.S."/>
            <person name="Shirouzu T."/>
            <person name="Yoshinaga Y."/>
            <person name="Martin F.M."/>
            <person name="Grigoriev I.V."/>
            <person name="Hibbett D.S."/>
        </authorList>
    </citation>
    <scope>NUCLEOTIDE SEQUENCE [LARGE SCALE GENOMIC DNA]</scope>
    <source>
        <strain evidence="1 2">CBS 109695</strain>
    </source>
</reference>
<dbReference type="Proteomes" id="UP000076532">
    <property type="component" value="Unassembled WGS sequence"/>
</dbReference>
<name>A0A166U4P6_9AGAM</name>
<dbReference type="PANTHER" id="PTHR16469:SF51">
    <property type="entry name" value="TRANSCRIPTION FACTOR TAU 55 KDA SUBUNIT"/>
    <property type="match status" value="1"/>
</dbReference>
<dbReference type="Pfam" id="PF00300">
    <property type="entry name" value="His_Phos_1"/>
    <property type="match status" value="1"/>
</dbReference>